<organism evidence="1 2">
    <name type="scientific">Fictibacillus solisalsi</name>
    <dbReference type="NCBI Taxonomy" id="459525"/>
    <lineage>
        <taxon>Bacteria</taxon>
        <taxon>Bacillati</taxon>
        <taxon>Bacillota</taxon>
        <taxon>Bacilli</taxon>
        <taxon>Bacillales</taxon>
        <taxon>Fictibacillaceae</taxon>
        <taxon>Fictibacillus</taxon>
    </lineage>
</organism>
<dbReference type="STRING" id="459525.SAMN04488137_4545"/>
<dbReference type="Proteomes" id="UP000199544">
    <property type="component" value="Unassembled WGS sequence"/>
</dbReference>
<dbReference type="EMBL" id="FNHW01000005">
    <property type="protein sequence ID" value="SDN46385.1"/>
    <property type="molecule type" value="Genomic_DNA"/>
</dbReference>
<sequence length="82" mass="9637">MARSIDVIVSTPKGYTVKKVSDKMLRQDIEKFEENFPDGVYTLPTDTEKPRLKVRALAEYCMKHGKEPEELSEEEKKQFYEH</sequence>
<reference evidence="2" key="1">
    <citation type="submission" date="2016-10" db="EMBL/GenBank/DDBJ databases">
        <authorList>
            <person name="Varghese N."/>
            <person name="Submissions S."/>
        </authorList>
    </citation>
    <scope>NUCLEOTIDE SEQUENCE [LARGE SCALE GENOMIC DNA]</scope>
    <source>
        <strain evidence="2">CGMCC 1.6854</strain>
    </source>
</reference>
<dbReference type="RefSeq" id="WP_244520534.1">
    <property type="nucleotide sequence ID" value="NZ_FNHW01000005.1"/>
</dbReference>
<accession>A0A1H0BLG5</accession>
<gene>
    <name evidence="1" type="ORF">SAMN04488137_4545</name>
</gene>
<name>A0A1H0BLG5_9BACL</name>
<protein>
    <submittedName>
        <fullName evidence="1">Uncharacterized protein</fullName>
    </submittedName>
</protein>
<dbReference type="AlphaFoldDB" id="A0A1H0BLG5"/>
<keyword evidence="2" id="KW-1185">Reference proteome</keyword>
<evidence type="ECO:0000313" key="2">
    <source>
        <dbReference type="Proteomes" id="UP000199544"/>
    </source>
</evidence>
<evidence type="ECO:0000313" key="1">
    <source>
        <dbReference type="EMBL" id="SDN46385.1"/>
    </source>
</evidence>
<proteinExistence type="predicted"/>